<gene>
    <name evidence="2" type="ORF">GAK31_01003</name>
</gene>
<feature type="transmembrane region" description="Helical" evidence="1">
    <location>
        <begin position="12"/>
        <end position="31"/>
    </location>
</feature>
<keyword evidence="1" id="KW-0812">Transmembrane</keyword>
<proteinExistence type="predicted"/>
<keyword evidence="1" id="KW-1133">Transmembrane helix</keyword>
<dbReference type="AlphaFoldDB" id="A0A7V8FGV4"/>
<feature type="transmembrane region" description="Helical" evidence="1">
    <location>
        <begin position="43"/>
        <end position="67"/>
    </location>
</feature>
<reference evidence="3" key="1">
    <citation type="journal article" date="2020" name="MBio">
        <title>Horizontal gene transfer to a defensive symbiont with a reduced genome amongst a multipartite beetle microbiome.</title>
        <authorList>
            <person name="Waterworth S.C."/>
            <person name="Florez L.V."/>
            <person name="Rees E.R."/>
            <person name="Hertweck C."/>
            <person name="Kaltenpoth M."/>
            <person name="Kwan J.C."/>
        </authorList>
    </citation>
    <scope>NUCLEOTIDE SEQUENCE [LARGE SCALE GENOMIC DNA]</scope>
</reference>
<dbReference type="EMBL" id="WNDS01000002">
    <property type="protein sequence ID" value="KAF1015529.1"/>
    <property type="molecule type" value="Genomic_DNA"/>
</dbReference>
<evidence type="ECO:0000313" key="3">
    <source>
        <dbReference type="Proteomes" id="UP000487117"/>
    </source>
</evidence>
<evidence type="ECO:0008006" key="4">
    <source>
        <dbReference type="Google" id="ProtNLM"/>
    </source>
</evidence>
<evidence type="ECO:0000313" key="2">
    <source>
        <dbReference type="EMBL" id="KAF1015529.1"/>
    </source>
</evidence>
<sequence length="87" mass="8669">MRLPASHCDPLACQAALLGGVLAVVLFKALGLSSLATGSIVGLLAWLLACALLGAWLLAAWIACLALSRPVFLVTALLAVGAGCALA</sequence>
<dbReference type="Proteomes" id="UP000487117">
    <property type="component" value="Unassembled WGS sequence"/>
</dbReference>
<evidence type="ECO:0000256" key="1">
    <source>
        <dbReference type="SAM" id="Phobius"/>
    </source>
</evidence>
<organism evidence="2 3">
    <name type="scientific">Stenotrophomonas maltophilia</name>
    <name type="common">Pseudomonas maltophilia</name>
    <name type="synonym">Xanthomonas maltophilia</name>
    <dbReference type="NCBI Taxonomy" id="40324"/>
    <lineage>
        <taxon>Bacteria</taxon>
        <taxon>Pseudomonadati</taxon>
        <taxon>Pseudomonadota</taxon>
        <taxon>Gammaproteobacteria</taxon>
        <taxon>Lysobacterales</taxon>
        <taxon>Lysobacteraceae</taxon>
        <taxon>Stenotrophomonas</taxon>
        <taxon>Stenotrophomonas maltophilia group</taxon>
    </lineage>
</organism>
<keyword evidence="1" id="KW-0472">Membrane</keyword>
<comment type="caution">
    <text evidence="2">The sequence shown here is derived from an EMBL/GenBank/DDBJ whole genome shotgun (WGS) entry which is preliminary data.</text>
</comment>
<name>A0A7V8FGV4_STEMA</name>
<protein>
    <recommendedName>
        <fullName evidence="4">Transmembrane protein</fullName>
    </recommendedName>
</protein>
<accession>A0A7V8FGV4</accession>